<dbReference type="EMBL" id="CP037421">
    <property type="protein sequence ID" value="QDT30202.1"/>
    <property type="molecule type" value="Genomic_DNA"/>
</dbReference>
<feature type="compositionally biased region" description="Acidic residues" evidence="1">
    <location>
        <begin position="342"/>
        <end position="352"/>
    </location>
</feature>
<feature type="compositionally biased region" description="Acidic residues" evidence="1">
    <location>
        <begin position="201"/>
        <end position="216"/>
    </location>
</feature>
<feature type="compositionally biased region" description="Low complexity" evidence="1">
    <location>
        <begin position="317"/>
        <end position="341"/>
    </location>
</feature>
<feature type="compositionally biased region" description="Low complexity" evidence="1">
    <location>
        <begin position="139"/>
        <end position="153"/>
    </location>
</feature>
<reference evidence="2 3" key="1">
    <citation type="submission" date="2019-03" db="EMBL/GenBank/DDBJ databases">
        <title>Deep-cultivation of Planctomycetes and their phenomic and genomic characterization uncovers novel biology.</title>
        <authorList>
            <person name="Wiegand S."/>
            <person name="Jogler M."/>
            <person name="Boedeker C."/>
            <person name="Pinto D."/>
            <person name="Vollmers J."/>
            <person name="Rivas-Marin E."/>
            <person name="Kohn T."/>
            <person name="Peeters S.H."/>
            <person name="Heuer A."/>
            <person name="Rast P."/>
            <person name="Oberbeckmann S."/>
            <person name="Bunk B."/>
            <person name="Jeske O."/>
            <person name="Meyerdierks A."/>
            <person name="Storesund J.E."/>
            <person name="Kallscheuer N."/>
            <person name="Luecker S."/>
            <person name="Lage O.M."/>
            <person name="Pohl T."/>
            <person name="Merkel B.J."/>
            <person name="Hornburger P."/>
            <person name="Mueller R.-W."/>
            <person name="Bruemmer F."/>
            <person name="Labrenz M."/>
            <person name="Spormann A.M."/>
            <person name="Op den Camp H."/>
            <person name="Overmann J."/>
            <person name="Amann R."/>
            <person name="Jetten M.S.M."/>
            <person name="Mascher T."/>
            <person name="Medema M.H."/>
            <person name="Devos D.P."/>
            <person name="Kaster A.-K."/>
            <person name="Ovreas L."/>
            <person name="Rohde M."/>
            <person name="Galperin M.Y."/>
            <person name="Jogler C."/>
        </authorList>
    </citation>
    <scope>NUCLEOTIDE SEQUENCE [LARGE SCALE GENOMIC DNA]</scope>
    <source>
        <strain evidence="2 3">Enr10</strain>
    </source>
</reference>
<feature type="compositionally biased region" description="Acidic residues" evidence="1">
    <location>
        <begin position="281"/>
        <end position="302"/>
    </location>
</feature>
<name>A0A517QEY7_9PLAN</name>
<sequence>MSIEVACPACGGSIQIEEAGEVVACPLCQVHLQIDPETSEALLVSMETDEEPEATPESAESPEAEAATTETGEETKAASPFDFLPGGHQAPKAETRETPKFDFLPGGSSESAENESAENESAEVTEPEVTDEPAEETPTEAAAPPAEEATVEAADADTEEASPFAFLSEGNQPPRTETRETPKFDFLPGGSNETADKEPAEVTEPEATEEQVEETPSETAEATTEEAAAAVEETDTEATPAESEAASPFSFLPGGNAGESTPEETAPPANNFAFLPGGDGADTEESEATEETVAETEAESTTEVETSAAETSESEATEAAATPEETSSEATTPAETTTAETESTEAEAEAAETAESTPATPEPAAPAPQSYRKEKVVPKKLFTLTLTYAIAATIMVAMLLYAKYQGDPHQLESLPDLKPPIKNDEIALQLVPENAELPPGHTLQLGGPGRRFGNVMVTPLRVTRGPLEFEHYTGDASKTREHTAGDVLKLYLKFENMSDDQTFEPLDQKLLLSRVPGKTPDSLRANNFVCRLDQQKPDGERVLVYDMPPSWEWNLKGQNINRETTPQKLAPGESFETYIATNEQGIDSLTGELVWRVQIRKGYNPKSQRGVTTLIDVVFNSDQIQKEVPTESKAALPTS</sequence>
<keyword evidence="3" id="KW-1185">Reference proteome</keyword>
<protein>
    <submittedName>
        <fullName evidence="2">Uncharacterized protein</fullName>
    </submittedName>
</protein>
<organism evidence="2 3">
    <name type="scientific">Gimesia panareensis</name>
    <dbReference type="NCBI Taxonomy" id="2527978"/>
    <lineage>
        <taxon>Bacteria</taxon>
        <taxon>Pseudomonadati</taxon>
        <taxon>Planctomycetota</taxon>
        <taxon>Planctomycetia</taxon>
        <taxon>Planctomycetales</taxon>
        <taxon>Planctomycetaceae</taxon>
        <taxon>Gimesia</taxon>
    </lineage>
</organism>
<evidence type="ECO:0000313" key="2">
    <source>
        <dbReference type="EMBL" id="QDT30202.1"/>
    </source>
</evidence>
<dbReference type="RefSeq" id="WP_145452116.1">
    <property type="nucleotide sequence ID" value="NZ_CP037421.1"/>
</dbReference>
<feature type="compositionally biased region" description="Basic and acidic residues" evidence="1">
    <location>
        <begin position="91"/>
        <end position="100"/>
    </location>
</feature>
<accession>A0A517QEY7</accession>
<feature type="region of interest" description="Disordered" evidence="1">
    <location>
        <begin position="46"/>
        <end position="372"/>
    </location>
</feature>
<proteinExistence type="predicted"/>
<gene>
    <name evidence="2" type="ORF">Enr10x_55620</name>
</gene>
<dbReference type="Proteomes" id="UP000315647">
    <property type="component" value="Chromosome"/>
</dbReference>
<evidence type="ECO:0000313" key="3">
    <source>
        <dbReference type="Proteomes" id="UP000315647"/>
    </source>
</evidence>
<feature type="compositionally biased region" description="Acidic residues" evidence="1">
    <location>
        <begin position="112"/>
        <end position="138"/>
    </location>
</feature>
<evidence type="ECO:0000256" key="1">
    <source>
        <dbReference type="SAM" id="MobiDB-lite"/>
    </source>
</evidence>
<feature type="compositionally biased region" description="Low complexity" evidence="1">
    <location>
        <begin position="217"/>
        <end position="248"/>
    </location>
</feature>
<dbReference type="AlphaFoldDB" id="A0A517QEY7"/>
<feature type="compositionally biased region" description="Low complexity" evidence="1">
    <location>
        <begin position="55"/>
        <end position="70"/>
    </location>
</feature>